<keyword evidence="18" id="KW-1185">Reference proteome</keyword>
<proteinExistence type="predicted"/>
<keyword evidence="13" id="KW-0275">Fatty acid biosynthesis</keyword>
<evidence type="ECO:0000256" key="12">
    <source>
        <dbReference type="ARBA" id="ARBA00023136"/>
    </source>
</evidence>
<dbReference type="Proteomes" id="UP000033054">
    <property type="component" value="Chromosome"/>
</dbReference>
<feature type="transmembrane region" description="Helical" evidence="15">
    <location>
        <begin position="123"/>
        <end position="145"/>
    </location>
</feature>
<dbReference type="PANTHER" id="PTHR12863">
    <property type="entry name" value="FATTY ACID HYDROXYLASE"/>
    <property type="match status" value="1"/>
</dbReference>
<dbReference type="GO" id="GO:0006633">
    <property type="term" value="P:fatty acid biosynthetic process"/>
    <property type="evidence" value="ECO:0007669"/>
    <property type="project" value="UniProtKB-KW"/>
</dbReference>
<keyword evidence="11" id="KW-0443">Lipid metabolism</keyword>
<evidence type="ECO:0000313" key="18">
    <source>
        <dbReference type="Proteomes" id="UP000033054"/>
    </source>
</evidence>
<dbReference type="OrthoDB" id="9784228at2"/>
<feature type="transmembrane region" description="Helical" evidence="15">
    <location>
        <begin position="66"/>
        <end position="88"/>
    </location>
</feature>
<evidence type="ECO:0000256" key="8">
    <source>
        <dbReference type="ARBA" id="ARBA00022833"/>
    </source>
</evidence>
<keyword evidence="3" id="KW-0444">Lipid biosynthesis</keyword>
<evidence type="ECO:0000256" key="13">
    <source>
        <dbReference type="ARBA" id="ARBA00023160"/>
    </source>
</evidence>
<keyword evidence="12 15" id="KW-0472">Membrane</keyword>
<evidence type="ECO:0000259" key="16">
    <source>
        <dbReference type="Pfam" id="PF04116"/>
    </source>
</evidence>
<reference evidence="17 18" key="1">
    <citation type="journal article" date="2014" name="Curr. Microbiol.">
        <title>Spirosoma radiotolerans sp. nov., a gamma-radiation-resistant bacterium isolated from gamma ray-irradiated soil.</title>
        <authorList>
            <person name="Lee J.J."/>
            <person name="Srinivasan S."/>
            <person name="Lim S."/>
            <person name="Joe M."/>
            <person name="Im S."/>
            <person name="Bae S.I."/>
            <person name="Park K.R."/>
            <person name="Han J.H."/>
            <person name="Park S.H."/>
            <person name="Joo B.M."/>
            <person name="Park S.J."/>
            <person name="Kim M.K."/>
        </authorList>
    </citation>
    <scope>NUCLEOTIDE SEQUENCE [LARGE SCALE GENOMIC DNA]</scope>
    <source>
        <strain evidence="17 18">DG5A</strain>
    </source>
</reference>
<keyword evidence="10" id="KW-0560">Oxidoreductase</keyword>
<feature type="domain" description="Fatty acid hydroxylase" evidence="16">
    <location>
        <begin position="75"/>
        <end position="211"/>
    </location>
</feature>
<dbReference type="EMBL" id="CP010429">
    <property type="protein sequence ID" value="AKD56753.1"/>
    <property type="molecule type" value="Genomic_DNA"/>
</dbReference>
<organism evidence="17 18">
    <name type="scientific">Spirosoma radiotolerans</name>
    <dbReference type="NCBI Taxonomy" id="1379870"/>
    <lineage>
        <taxon>Bacteria</taxon>
        <taxon>Pseudomonadati</taxon>
        <taxon>Bacteroidota</taxon>
        <taxon>Cytophagia</taxon>
        <taxon>Cytophagales</taxon>
        <taxon>Cytophagaceae</taxon>
        <taxon>Spirosoma</taxon>
    </lineage>
</organism>
<accession>A0A0E3ZX45</accession>
<comment type="cofactor">
    <cofactor evidence="1">
        <name>Zn(2+)</name>
        <dbReference type="ChEBI" id="CHEBI:29105"/>
    </cofactor>
</comment>
<evidence type="ECO:0000256" key="14">
    <source>
        <dbReference type="SAM" id="MobiDB-lite"/>
    </source>
</evidence>
<keyword evidence="4 15" id="KW-0812">Transmembrane</keyword>
<gene>
    <name evidence="17" type="ORF">SD10_19465</name>
</gene>
<evidence type="ECO:0000256" key="3">
    <source>
        <dbReference type="ARBA" id="ARBA00022516"/>
    </source>
</evidence>
<keyword evidence="7" id="KW-0276">Fatty acid metabolism</keyword>
<evidence type="ECO:0000256" key="11">
    <source>
        <dbReference type="ARBA" id="ARBA00023098"/>
    </source>
</evidence>
<evidence type="ECO:0000256" key="10">
    <source>
        <dbReference type="ARBA" id="ARBA00023002"/>
    </source>
</evidence>
<evidence type="ECO:0000256" key="2">
    <source>
        <dbReference type="ARBA" id="ARBA00004477"/>
    </source>
</evidence>
<dbReference type="RefSeq" id="WP_046576034.1">
    <property type="nucleotide sequence ID" value="NZ_CP010429.1"/>
</dbReference>
<feature type="transmembrane region" description="Helical" evidence="15">
    <location>
        <begin position="41"/>
        <end position="60"/>
    </location>
</feature>
<evidence type="ECO:0000256" key="7">
    <source>
        <dbReference type="ARBA" id="ARBA00022832"/>
    </source>
</evidence>
<sequence length="215" mass="24643">MESTTEKLQTMAGHGKTRPKNSGSKKLFDNPILEALSRTHIMVPISMWLVLSAFLGWYAFTYTDMGTTTIATLFATGLLVFSLFEYVLHRYLYHLAPTTPQRAKIQYTFHGVHHEYPKDKTRLAMPPALAIFVAAAFFGLFFLLMGESAYAFFPGFLVGYSGYLAVHFIVHAYAPPKNFFKQLWINHSVHHYKNPESNYGVSSPFWDYVFRSFQK</sequence>
<feature type="transmembrane region" description="Helical" evidence="15">
    <location>
        <begin position="151"/>
        <end position="174"/>
    </location>
</feature>
<keyword evidence="9 15" id="KW-1133">Transmembrane helix</keyword>
<dbReference type="GO" id="GO:0016020">
    <property type="term" value="C:membrane"/>
    <property type="evidence" value="ECO:0007669"/>
    <property type="project" value="InterPro"/>
</dbReference>
<comment type="subcellular location">
    <subcellularLocation>
        <location evidence="2">Endoplasmic reticulum membrane</location>
        <topology evidence="2">Multi-pass membrane protein</topology>
    </subcellularLocation>
</comment>
<dbReference type="STRING" id="1379870.SD10_19465"/>
<name>A0A0E3ZX45_9BACT</name>
<evidence type="ECO:0000256" key="9">
    <source>
        <dbReference type="ARBA" id="ARBA00022989"/>
    </source>
</evidence>
<dbReference type="PATRIC" id="fig|1379870.5.peg.4200"/>
<evidence type="ECO:0000256" key="6">
    <source>
        <dbReference type="ARBA" id="ARBA00022824"/>
    </source>
</evidence>
<keyword evidence="8" id="KW-0862">Zinc</keyword>
<dbReference type="Pfam" id="PF04116">
    <property type="entry name" value="FA_hydroxylase"/>
    <property type="match status" value="1"/>
</dbReference>
<dbReference type="GO" id="GO:0005506">
    <property type="term" value="F:iron ion binding"/>
    <property type="evidence" value="ECO:0007669"/>
    <property type="project" value="InterPro"/>
</dbReference>
<protein>
    <submittedName>
        <fullName evidence="17">Fatty acid hydroxylase</fullName>
    </submittedName>
</protein>
<evidence type="ECO:0000313" key="17">
    <source>
        <dbReference type="EMBL" id="AKD56753.1"/>
    </source>
</evidence>
<evidence type="ECO:0000256" key="4">
    <source>
        <dbReference type="ARBA" id="ARBA00022692"/>
    </source>
</evidence>
<evidence type="ECO:0000256" key="15">
    <source>
        <dbReference type="SAM" id="Phobius"/>
    </source>
</evidence>
<dbReference type="InterPro" id="IPR006694">
    <property type="entry name" value="Fatty_acid_hydroxylase"/>
</dbReference>
<keyword evidence="6" id="KW-0256">Endoplasmic reticulum</keyword>
<keyword evidence="5" id="KW-0479">Metal-binding</keyword>
<dbReference type="GO" id="GO:0080132">
    <property type="term" value="F:fatty acid 2-hydroxylase activity"/>
    <property type="evidence" value="ECO:0007669"/>
    <property type="project" value="InterPro"/>
</dbReference>
<dbReference type="PANTHER" id="PTHR12863:SF1">
    <property type="entry name" value="FATTY ACID 2-HYDROXYLASE"/>
    <property type="match status" value="1"/>
</dbReference>
<dbReference type="HOGENOM" id="CLU_034756_1_1_10"/>
<evidence type="ECO:0000256" key="1">
    <source>
        <dbReference type="ARBA" id="ARBA00001947"/>
    </source>
</evidence>
<feature type="region of interest" description="Disordered" evidence="14">
    <location>
        <begin position="1"/>
        <end position="24"/>
    </location>
</feature>
<dbReference type="InterPro" id="IPR014430">
    <property type="entry name" value="Scs7"/>
</dbReference>
<evidence type="ECO:0000256" key="5">
    <source>
        <dbReference type="ARBA" id="ARBA00022723"/>
    </source>
</evidence>
<dbReference type="KEGG" id="srd:SD10_19465"/>
<dbReference type="AlphaFoldDB" id="A0A0E3ZX45"/>